<keyword evidence="2" id="KW-1185">Reference proteome</keyword>
<gene>
    <name evidence="1" type="ORF">SAMN05444583_12018</name>
</gene>
<proteinExistence type="predicted"/>
<name>A0A1H7V0D7_9NOCA</name>
<evidence type="ECO:0000313" key="1">
    <source>
        <dbReference type="EMBL" id="SEM02489.1"/>
    </source>
</evidence>
<organism evidence="1 2">
    <name type="scientific">Rhodococcus maanshanensis</name>
    <dbReference type="NCBI Taxonomy" id="183556"/>
    <lineage>
        <taxon>Bacteria</taxon>
        <taxon>Bacillati</taxon>
        <taxon>Actinomycetota</taxon>
        <taxon>Actinomycetes</taxon>
        <taxon>Mycobacteriales</taxon>
        <taxon>Nocardiaceae</taxon>
        <taxon>Rhodococcus</taxon>
    </lineage>
</organism>
<protein>
    <submittedName>
        <fullName evidence="1">Uncharacterized protein</fullName>
    </submittedName>
</protein>
<dbReference type="Proteomes" id="UP000198677">
    <property type="component" value="Unassembled WGS sequence"/>
</dbReference>
<dbReference type="AlphaFoldDB" id="A0A1H7V0D7"/>
<evidence type="ECO:0000313" key="2">
    <source>
        <dbReference type="Proteomes" id="UP000198677"/>
    </source>
</evidence>
<sequence length="213" mass="22571">MRETVTDLRRVDHMAVVNPAETGWSNQLEWEERLVPREPTLRATLDCCSTEPGHEAASLRMTSALFLSRMVRGLPPGAGLHGALDHRPIADRVTALCIDSVLAGYEGDVAAAEALVDEAGHAAAILDDRTLLAAVAEASGYLAVFDGDLPSAVYCFEDSLTAFRACGTAPPISTLVGSALVHGLLGDERRSTSCREEALAIAEASETACRARV</sequence>
<dbReference type="EMBL" id="FOAW01000020">
    <property type="protein sequence ID" value="SEM02489.1"/>
    <property type="molecule type" value="Genomic_DNA"/>
</dbReference>
<dbReference type="RefSeq" id="WP_072753260.1">
    <property type="nucleotide sequence ID" value="NZ_FOAW01000020.1"/>
</dbReference>
<accession>A0A1H7V0D7</accession>
<dbReference type="OrthoDB" id="9994715at2"/>
<reference evidence="2" key="1">
    <citation type="submission" date="2016-10" db="EMBL/GenBank/DDBJ databases">
        <authorList>
            <person name="Varghese N."/>
            <person name="Submissions S."/>
        </authorList>
    </citation>
    <scope>NUCLEOTIDE SEQUENCE [LARGE SCALE GENOMIC DNA]</scope>
    <source>
        <strain evidence="2">DSM 44675</strain>
    </source>
</reference>